<proteinExistence type="predicted"/>
<reference evidence="1 2" key="1">
    <citation type="submission" date="2020-09" db="EMBL/GenBank/DDBJ databases">
        <title>A novel species.</title>
        <authorList>
            <person name="Gao J."/>
        </authorList>
    </citation>
    <scope>NUCLEOTIDE SEQUENCE [LARGE SCALE GENOMIC DNA]</scope>
    <source>
        <strain evidence="1 2">CRXT-Y-14</strain>
    </source>
</reference>
<organism evidence="1 2">
    <name type="scientific">Streptomyces xanthii</name>
    <dbReference type="NCBI Taxonomy" id="2768069"/>
    <lineage>
        <taxon>Bacteria</taxon>
        <taxon>Bacillati</taxon>
        <taxon>Actinomycetota</taxon>
        <taxon>Actinomycetes</taxon>
        <taxon>Kitasatosporales</taxon>
        <taxon>Streptomycetaceae</taxon>
        <taxon>Streptomyces</taxon>
    </lineage>
</organism>
<dbReference type="InterPro" id="IPR028082">
    <property type="entry name" value="Peripla_BP_I"/>
</dbReference>
<dbReference type="KEGG" id="sxn:IAG42_17900"/>
<dbReference type="AlphaFoldDB" id="A0A7H1B985"/>
<keyword evidence="2" id="KW-1185">Reference proteome</keyword>
<protein>
    <submittedName>
        <fullName evidence="1">Uncharacterized protein</fullName>
    </submittedName>
</protein>
<name>A0A7H1B985_9ACTN</name>
<gene>
    <name evidence="1" type="ORF">IAG42_17900</name>
</gene>
<accession>A0A7H1B985</accession>
<dbReference type="Proteomes" id="UP000516428">
    <property type="component" value="Chromosome"/>
</dbReference>
<sequence length="268" mass="27538">MPAPRVAVIAPLTGPRAAWGAVLLRELARVRAVRPGAADWHVHDETPDVAATVVGLGYTAVLGHSDPAITVRARKTYQAAGLPSLLPFVHAGPPALSWAPDDVALASTIVLAAAALGTGLTVVRDDGPYWAALADRVTAEARATGLGPDGVPAVLAPQERFSALRPPTAGPVLALAECGLASFSALRDAAADQDVWAVHPHTCAPRRAWTAATALAQALETALSGPALTTAIRARSAALLAARGGILGEAWRVSRVREVCVPGRSCTR</sequence>
<dbReference type="SUPFAM" id="SSF53822">
    <property type="entry name" value="Periplasmic binding protein-like I"/>
    <property type="match status" value="1"/>
</dbReference>
<dbReference type="RefSeq" id="WP_188337985.1">
    <property type="nucleotide sequence ID" value="NZ_CP061281.1"/>
</dbReference>
<evidence type="ECO:0000313" key="1">
    <source>
        <dbReference type="EMBL" id="QNS05290.1"/>
    </source>
</evidence>
<dbReference type="EMBL" id="CP061281">
    <property type="protein sequence ID" value="QNS05290.1"/>
    <property type="molecule type" value="Genomic_DNA"/>
</dbReference>
<evidence type="ECO:0000313" key="2">
    <source>
        <dbReference type="Proteomes" id="UP000516428"/>
    </source>
</evidence>